<dbReference type="PANTHER" id="PTHR35789">
    <property type="entry name" value="SPORE GERMINATION PROTEIN B3"/>
    <property type="match status" value="1"/>
</dbReference>
<dbReference type="InterPro" id="IPR046953">
    <property type="entry name" value="Spore_GerAC-like_C"/>
</dbReference>
<evidence type="ECO:0000256" key="7">
    <source>
        <dbReference type="ARBA" id="ARBA00023288"/>
    </source>
</evidence>
<evidence type="ECO:0000256" key="2">
    <source>
        <dbReference type="ARBA" id="ARBA00007886"/>
    </source>
</evidence>
<comment type="caution">
    <text evidence="10">The sequence shown here is derived from an EMBL/GenBank/DDBJ whole genome shotgun (WGS) entry which is preliminary data.</text>
</comment>
<keyword evidence="4" id="KW-0732">Signal</keyword>
<dbReference type="PANTHER" id="PTHR35789:SF1">
    <property type="entry name" value="SPORE GERMINATION PROTEIN B3"/>
    <property type="match status" value="1"/>
</dbReference>
<keyword evidence="5" id="KW-0472">Membrane</keyword>
<dbReference type="Gene3D" id="6.20.190.10">
    <property type="entry name" value="Nutrient germinant receptor protein C, domain 1"/>
    <property type="match status" value="1"/>
</dbReference>
<gene>
    <name evidence="10" type="ORF">GK047_11475</name>
</gene>
<evidence type="ECO:0000256" key="1">
    <source>
        <dbReference type="ARBA" id="ARBA00004635"/>
    </source>
</evidence>
<evidence type="ECO:0000256" key="6">
    <source>
        <dbReference type="ARBA" id="ARBA00023139"/>
    </source>
</evidence>
<dbReference type="InterPro" id="IPR008844">
    <property type="entry name" value="Spore_GerAC-like"/>
</dbReference>
<feature type="domain" description="Spore germination protein N-terminal" evidence="9">
    <location>
        <begin position="20"/>
        <end position="192"/>
    </location>
</feature>
<dbReference type="AlphaFoldDB" id="A0A6G3ZY67"/>
<dbReference type="InterPro" id="IPR057336">
    <property type="entry name" value="GerAC_N"/>
</dbReference>
<dbReference type="Pfam" id="PF25198">
    <property type="entry name" value="Spore_GerAC_N"/>
    <property type="match status" value="1"/>
</dbReference>
<dbReference type="EMBL" id="JAAIKC010000003">
    <property type="protein sequence ID" value="NEW06634.1"/>
    <property type="molecule type" value="Genomic_DNA"/>
</dbReference>
<dbReference type="PROSITE" id="PS51257">
    <property type="entry name" value="PROKAR_LIPOPROTEIN"/>
    <property type="match status" value="1"/>
</dbReference>
<keyword evidence="7" id="KW-0449">Lipoprotein</keyword>
<reference evidence="10" key="1">
    <citation type="submission" date="2020-02" db="EMBL/GenBank/DDBJ databases">
        <authorList>
            <person name="Shen X.-R."/>
            <person name="Zhang Y.-X."/>
        </authorList>
    </citation>
    <scope>NUCLEOTIDE SEQUENCE</scope>
    <source>
        <strain evidence="10">SYP-B3998</strain>
    </source>
</reference>
<dbReference type="NCBIfam" id="TIGR02887">
    <property type="entry name" value="spore_ger_x_C"/>
    <property type="match status" value="1"/>
</dbReference>
<comment type="similarity">
    <text evidence="2">Belongs to the GerABKC lipoprotein family.</text>
</comment>
<comment type="subcellular location">
    <subcellularLocation>
        <location evidence="1">Membrane</location>
        <topology evidence="1">Lipid-anchor</topology>
    </subcellularLocation>
</comment>
<organism evidence="10">
    <name type="scientific">Paenibacillus sp. SYP-B3998</name>
    <dbReference type="NCBI Taxonomy" id="2678564"/>
    <lineage>
        <taxon>Bacteria</taxon>
        <taxon>Bacillati</taxon>
        <taxon>Bacillota</taxon>
        <taxon>Bacilli</taxon>
        <taxon>Bacillales</taxon>
        <taxon>Paenibacillaceae</taxon>
        <taxon>Paenibacillus</taxon>
    </lineage>
</organism>
<evidence type="ECO:0000313" key="10">
    <source>
        <dbReference type="EMBL" id="NEW06634.1"/>
    </source>
</evidence>
<accession>A0A6G3ZY67</accession>
<evidence type="ECO:0000259" key="9">
    <source>
        <dbReference type="Pfam" id="PF25198"/>
    </source>
</evidence>
<evidence type="ECO:0000256" key="3">
    <source>
        <dbReference type="ARBA" id="ARBA00022544"/>
    </source>
</evidence>
<name>A0A6G3ZY67_9BACL</name>
<dbReference type="Gene3D" id="3.30.300.210">
    <property type="entry name" value="Nutrient germinant receptor protein C, domain 3"/>
    <property type="match status" value="1"/>
</dbReference>
<evidence type="ECO:0000256" key="4">
    <source>
        <dbReference type="ARBA" id="ARBA00022729"/>
    </source>
</evidence>
<protein>
    <submittedName>
        <fullName evidence="10">Ger(X)C family spore germination protein</fullName>
    </submittedName>
</protein>
<sequence length="393" mass="43706">MRLAICLLAIVLLLSGCWSRKELNDIAIAEGVGIDLAGDQFELTVQIVNPSNVSKAKGERETPVIVYSSKGVTLNEAVRRMTSNISRKIYFAHIRILVFSEDLAQKGIVKAMDYLQRGNEFRSDFNVVIARGTSAKDVLSVMTPLEKVPANYIFNSLEVAKKEWTPTVAIKLDELSDALVTPGRSPVVSGIQIAGYPTEGAKESNISFTTPPVRLQYSGNAIFKKDKLIGWMNEKESRAYSIISGKSRRSSVHVLCPNGGNIGVDIARVTTKMHAKIKNNKPEIFIESRFEGNVSDVECKIDLDKLDTITQLNKEIINLESSLMEHIIKKAQNLDTDIFGFGEAVHRADKKYWKRVKDDWGNYFKKVQTHIDVNVQIRGTGTMGESVVGDVKE</sequence>
<dbReference type="GO" id="GO:0016020">
    <property type="term" value="C:membrane"/>
    <property type="evidence" value="ECO:0007669"/>
    <property type="project" value="UniProtKB-SubCell"/>
</dbReference>
<keyword evidence="6" id="KW-0564">Palmitate</keyword>
<dbReference type="Pfam" id="PF05504">
    <property type="entry name" value="Spore_GerAC"/>
    <property type="match status" value="1"/>
</dbReference>
<dbReference type="InterPro" id="IPR038501">
    <property type="entry name" value="Spore_GerAC_C_sf"/>
</dbReference>
<dbReference type="RefSeq" id="WP_163945979.1">
    <property type="nucleotide sequence ID" value="NZ_JAAIKC010000003.1"/>
</dbReference>
<feature type="domain" description="Spore germination GerAC-like C-terminal" evidence="8">
    <location>
        <begin position="218"/>
        <end position="381"/>
    </location>
</feature>
<evidence type="ECO:0000256" key="5">
    <source>
        <dbReference type="ARBA" id="ARBA00023136"/>
    </source>
</evidence>
<dbReference type="GO" id="GO:0009847">
    <property type="term" value="P:spore germination"/>
    <property type="evidence" value="ECO:0007669"/>
    <property type="project" value="InterPro"/>
</dbReference>
<proteinExistence type="inferred from homology"/>
<keyword evidence="3" id="KW-0309">Germination</keyword>
<evidence type="ECO:0000259" key="8">
    <source>
        <dbReference type="Pfam" id="PF05504"/>
    </source>
</evidence>